<evidence type="ECO:0000313" key="4">
    <source>
        <dbReference type="EMBL" id="CZF84521.1"/>
    </source>
</evidence>
<dbReference type="GO" id="GO:0010181">
    <property type="term" value="F:FMN binding"/>
    <property type="evidence" value="ECO:0007669"/>
    <property type="project" value="TreeGrafter"/>
</dbReference>
<dbReference type="InterPro" id="IPR029039">
    <property type="entry name" value="Flavoprotein-like_sf"/>
</dbReference>
<name>A0A128FE23_9GAMM</name>
<dbReference type="PANTHER" id="PTHR30543:SF21">
    <property type="entry name" value="NAD(P)H-DEPENDENT FMN REDUCTASE LOT6"/>
    <property type="match status" value="1"/>
</dbReference>
<keyword evidence="2" id="KW-0288">FMN</keyword>
<dbReference type="Gene3D" id="3.40.50.360">
    <property type="match status" value="1"/>
</dbReference>
<evidence type="ECO:0000256" key="1">
    <source>
        <dbReference type="ARBA" id="ARBA00001917"/>
    </source>
</evidence>
<evidence type="ECO:0000259" key="3">
    <source>
        <dbReference type="Pfam" id="PF03358"/>
    </source>
</evidence>
<feature type="domain" description="NADPH-dependent FMN reductase-like" evidence="3">
    <location>
        <begin position="1"/>
        <end position="128"/>
    </location>
</feature>
<gene>
    <name evidence="4" type="primary">azr</name>
    <name evidence="4" type="ORF">GMA8713_03135</name>
</gene>
<dbReference type="InterPro" id="IPR005025">
    <property type="entry name" value="FMN_Rdtase-like_dom"/>
</dbReference>
<protein>
    <submittedName>
        <fullName evidence="4">FMN-dependent NADPH-azoreductase</fullName>
        <ecNumber evidence="4">1.7.-.-</ecNumber>
    </submittedName>
</protein>
<dbReference type="EMBL" id="FIZY01000030">
    <property type="protein sequence ID" value="CZF84521.1"/>
    <property type="molecule type" value="Genomic_DNA"/>
</dbReference>
<keyword evidence="2" id="KW-0285">Flavoprotein</keyword>
<dbReference type="OrthoDB" id="5767802at2"/>
<dbReference type="SUPFAM" id="SSF52218">
    <property type="entry name" value="Flavoproteins"/>
    <property type="match status" value="1"/>
</dbReference>
<dbReference type="RefSeq" id="WP_062711839.1">
    <property type="nucleotide sequence ID" value="NZ_CAWRCI010000030.1"/>
</dbReference>
<dbReference type="GO" id="GO:0005829">
    <property type="term" value="C:cytosol"/>
    <property type="evidence" value="ECO:0007669"/>
    <property type="project" value="TreeGrafter"/>
</dbReference>
<evidence type="ECO:0000256" key="2">
    <source>
        <dbReference type="ARBA" id="ARBA00022643"/>
    </source>
</evidence>
<keyword evidence="4" id="KW-0560">Oxidoreductase</keyword>
<sequence>MKVLAFAASNSKTSINKRLVTYAVSLLADAETEVLDLNDYEMPLFSVDVEQELGSPDKAQQLFAKIGEADAVVVSFAEHNGSYSAAYKNLFDWTSRINQKVFQGKKMVLLSTSPGPGGAKNVLATATTSIPHFNGDVKATLSVPSFYDNFDVEAGKLRNESLDVKLAEAMASLR</sequence>
<evidence type="ECO:0000313" key="5">
    <source>
        <dbReference type="Proteomes" id="UP000073601"/>
    </source>
</evidence>
<organism evidence="4 5">
    <name type="scientific">Grimontia marina</name>
    <dbReference type="NCBI Taxonomy" id="646534"/>
    <lineage>
        <taxon>Bacteria</taxon>
        <taxon>Pseudomonadati</taxon>
        <taxon>Pseudomonadota</taxon>
        <taxon>Gammaproteobacteria</taxon>
        <taxon>Vibrionales</taxon>
        <taxon>Vibrionaceae</taxon>
        <taxon>Grimontia</taxon>
    </lineage>
</organism>
<keyword evidence="5" id="KW-1185">Reference proteome</keyword>
<dbReference type="EC" id="1.7.-.-" evidence="4"/>
<proteinExistence type="predicted"/>
<dbReference type="PANTHER" id="PTHR30543">
    <property type="entry name" value="CHROMATE REDUCTASE"/>
    <property type="match status" value="1"/>
</dbReference>
<dbReference type="Pfam" id="PF03358">
    <property type="entry name" value="FMN_red"/>
    <property type="match status" value="1"/>
</dbReference>
<comment type="cofactor">
    <cofactor evidence="1">
        <name>FMN</name>
        <dbReference type="ChEBI" id="CHEBI:58210"/>
    </cofactor>
</comment>
<dbReference type="GO" id="GO:0016491">
    <property type="term" value="F:oxidoreductase activity"/>
    <property type="evidence" value="ECO:0007669"/>
    <property type="project" value="UniProtKB-KW"/>
</dbReference>
<dbReference type="AlphaFoldDB" id="A0A128FE23"/>
<reference evidence="5" key="1">
    <citation type="submission" date="2016-02" db="EMBL/GenBank/DDBJ databases">
        <authorList>
            <person name="Rodrigo-Torres Lidia"/>
            <person name="Arahal R.David."/>
        </authorList>
    </citation>
    <scope>NUCLEOTIDE SEQUENCE [LARGE SCALE GENOMIC DNA]</scope>
    <source>
        <strain evidence="5">CECT 8713</strain>
    </source>
</reference>
<dbReference type="InterPro" id="IPR050712">
    <property type="entry name" value="NAD(P)H-dep_reductase"/>
</dbReference>
<dbReference type="Proteomes" id="UP000073601">
    <property type="component" value="Unassembled WGS sequence"/>
</dbReference>
<accession>A0A128FE23</accession>